<evidence type="ECO:0000313" key="1">
    <source>
        <dbReference type="EMBL" id="VEL33494.1"/>
    </source>
</evidence>
<protein>
    <submittedName>
        <fullName evidence="1">Uncharacterized protein</fullName>
    </submittedName>
</protein>
<comment type="caution">
    <text evidence="1">The sequence shown here is derived from an EMBL/GenBank/DDBJ whole genome shotgun (WGS) entry which is preliminary data.</text>
</comment>
<reference evidence="1" key="1">
    <citation type="submission" date="2018-11" db="EMBL/GenBank/DDBJ databases">
        <authorList>
            <consortium name="Pathogen Informatics"/>
        </authorList>
    </citation>
    <scope>NUCLEOTIDE SEQUENCE</scope>
</reference>
<dbReference type="EMBL" id="CAAALY010245886">
    <property type="protein sequence ID" value="VEL33494.1"/>
    <property type="molecule type" value="Genomic_DNA"/>
</dbReference>
<name>A0A3S5CMP7_9PLAT</name>
<sequence length="81" mass="8909">MCSLANLPLRHYTCYLPCSPPFRVADPTRASCPNLPHGPVDPFLIFLLTDLNRLQPQFTLTLGAILKPSVARTLSPHPQSA</sequence>
<dbReference type="AlphaFoldDB" id="A0A3S5CMP7"/>
<keyword evidence="2" id="KW-1185">Reference proteome</keyword>
<proteinExistence type="predicted"/>
<dbReference type="Proteomes" id="UP000784294">
    <property type="component" value="Unassembled WGS sequence"/>
</dbReference>
<gene>
    <name evidence="1" type="ORF">PXEA_LOCUS26934</name>
</gene>
<organism evidence="1 2">
    <name type="scientific">Protopolystoma xenopodis</name>
    <dbReference type="NCBI Taxonomy" id="117903"/>
    <lineage>
        <taxon>Eukaryota</taxon>
        <taxon>Metazoa</taxon>
        <taxon>Spiralia</taxon>
        <taxon>Lophotrochozoa</taxon>
        <taxon>Platyhelminthes</taxon>
        <taxon>Monogenea</taxon>
        <taxon>Polyopisthocotylea</taxon>
        <taxon>Polystomatidea</taxon>
        <taxon>Polystomatidae</taxon>
        <taxon>Protopolystoma</taxon>
    </lineage>
</organism>
<evidence type="ECO:0000313" key="2">
    <source>
        <dbReference type="Proteomes" id="UP000784294"/>
    </source>
</evidence>
<accession>A0A3S5CMP7</accession>